<dbReference type="AlphaFoldDB" id="A0A1F7VEB2"/>
<accession>A0A1F7VEB2</accession>
<organism evidence="1 2">
    <name type="scientific">Candidatus Uhrbacteria bacterium RIFCSPLOWO2_02_FULL_49_11</name>
    <dbReference type="NCBI Taxonomy" id="1802409"/>
    <lineage>
        <taxon>Bacteria</taxon>
        <taxon>Candidatus Uhriibacteriota</taxon>
    </lineage>
</organism>
<gene>
    <name evidence="1" type="ORF">A3I42_02695</name>
</gene>
<proteinExistence type="predicted"/>
<evidence type="ECO:0000313" key="1">
    <source>
        <dbReference type="EMBL" id="OGL88458.1"/>
    </source>
</evidence>
<dbReference type="EMBL" id="MGER01000030">
    <property type="protein sequence ID" value="OGL88458.1"/>
    <property type="molecule type" value="Genomic_DNA"/>
</dbReference>
<protein>
    <submittedName>
        <fullName evidence="1">Uncharacterized protein</fullName>
    </submittedName>
</protein>
<comment type="caution">
    <text evidence="1">The sequence shown here is derived from an EMBL/GenBank/DDBJ whole genome shotgun (WGS) entry which is preliminary data.</text>
</comment>
<reference evidence="1 2" key="1">
    <citation type="journal article" date="2016" name="Nat. Commun.">
        <title>Thousands of microbial genomes shed light on interconnected biogeochemical processes in an aquifer system.</title>
        <authorList>
            <person name="Anantharaman K."/>
            <person name="Brown C.T."/>
            <person name="Hug L.A."/>
            <person name="Sharon I."/>
            <person name="Castelle C.J."/>
            <person name="Probst A.J."/>
            <person name="Thomas B.C."/>
            <person name="Singh A."/>
            <person name="Wilkins M.J."/>
            <person name="Karaoz U."/>
            <person name="Brodie E.L."/>
            <person name="Williams K.H."/>
            <person name="Hubbard S.S."/>
            <person name="Banfield J.F."/>
        </authorList>
    </citation>
    <scope>NUCLEOTIDE SEQUENCE [LARGE SCALE GENOMIC DNA]</scope>
</reference>
<evidence type="ECO:0000313" key="2">
    <source>
        <dbReference type="Proteomes" id="UP000178264"/>
    </source>
</evidence>
<name>A0A1F7VEB2_9BACT</name>
<sequence>MIGSMRTRPNAETRGHCADKLFCMGSEGREIIMSMRTSQKRTSQPCRNFYATHGFREAIEEMEIPDFKTYARAIEATHGALTIGEEKRFNLPRS</sequence>
<dbReference type="Proteomes" id="UP000178264">
    <property type="component" value="Unassembled WGS sequence"/>
</dbReference>